<gene>
    <name evidence="1" type="ORF">EBM89_20515</name>
</gene>
<keyword evidence="1" id="KW-0547">Nucleotide-binding</keyword>
<keyword evidence="2" id="KW-1185">Reference proteome</keyword>
<dbReference type="GO" id="GO:0005524">
    <property type="term" value="F:ATP binding"/>
    <property type="evidence" value="ECO:0007669"/>
    <property type="project" value="UniProtKB-KW"/>
</dbReference>
<accession>A0A3M2ISI6</accession>
<dbReference type="AlphaFoldDB" id="A0A3M2ISI6"/>
<name>A0A3M2ISI6_9CELL</name>
<comment type="caution">
    <text evidence="1">The sequence shown here is derived from an EMBL/GenBank/DDBJ whole genome shotgun (WGS) entry which is preliminary data.</text>
</comment>
<sequence>AAAPGGPVDLGLATAVWRAWSGHAAAVAAGDAAPLPDLDVVPALVAPDRVALVHAEDAAVAPGPMWWQRTDVAAMVPAVGVDADDLADVLGLPTAADLADGSTADDDGDLLPTAPEVATVLPGAPRTWVEHEALRVDGVPVDWWVDGAGPDAVVHATHLAGLARGLAQAAGAWPRRHAVALVLVEPARAGELAVEQVGDEVPTAPGA</sequence>
<dbReference type="EMBL" id="RFFI01000239">
    <property type="protein sequence ID" value="RMI01348.1"/>
    <property type="molecule type" value="Genomic_DNA"/>
</dbReference>
<feature type="non-terminal residue" evidence="1">
    <location>
        <position position="1"/>
    </location>
</feature>
<keyword evidence="1" id="KW-0067">ATP-binding</keyword>
<organism evidence="1 2">
    <name type="scientific">Cellulomonas triticagri</name>
    <dbReference type="NCBI Taxonomy" id="2483352"/>
    <lineage>
        <taxon>Bacteria</taxon>
        <taxon>Bacillati</taxon>
        <taxon>Actinomycetota</taxon>
        <taxon>Actinomycetes</taxon>
        <taxon>Micrococcales</taxon>
        <taxon>Cellulomonadaceae</taxon>
        <taxon>Cellulomonas</taxon>
    </lineage>
</organism>
<protein>
    <submittedName>
        <fullName evidence="1">ATP-binding protein</fullName>
    </submittedName>
</protein>
<proteinExistence type="predicted"/>
<reference evidence="1 2" key="1">
    <citation type="submission" date="2018-10" db="EMBL/GenBank/DDBJ databases">
        <title>Isolation, diversity and antifungal activity of actinobacteria from wheat.</title>
        <authorList>
            <person name="Han C."/>
        </authorList>
    </citation>
    <scope>NUCLEOTIDE SEQUENCE [LARGE SCALE GENOMIC DNA]</scope>
    <source>
        <strain evidence="1 2">NEAU-YY56</strain>
    </source>
</reference>
<dbReference type="Proteomes" id="UP000269289">
    <property type="component" value="Unassembled WGS sequence"/>
</dbReference>
<evidence type="ECO:0000313" key="2">
    <source>
        <dbReference type="Proteomes" id="UP000269289"/>
    </source>
</evidence>
<evidence type="ECO:0000313" key="1">
    <source>
        <dbReference type="EMBL" id="RMI01348.1"/>
    </source>
</evidence>